<evidence type="ECO:0000256" key="6">
    <source>
        <dbReference type="ARBA" id="ARBA00023180"/>
    </source>
</evidence>
<comment type="similarity">
    <text evidence="2">Belongs to the sulfatase family.</text>
</comment>
<name>A0AAN9AZU5_9CAEN</name>
<comment type="caution">
    <text evidence="10">The sequence shown here is derived from an EMBL/GenBank/DDBJ whole genome shotgun (WGS) entry which is preliminary data.</text>
</comment>
<keyword evidence="4" id="KW-0378">Hydrolase</keyword>
<dbReference type="InterPro" id="IPR047115">
    <property type="entry name" value="ARSB"/>
</dbReference>
<gene>
    <name evidence="10" type="ORF">V1264_005412</name>
</gene>
<proteinExistence type="inferred from homology"/>
<dbReference type="EMBL" id="JBAMIC010000014">
    <property type="protein sequence ID" value="KAK7096066.1"/>
    <property type="molecule type" value="Genomic_DNA"/>
</dbReference>
<evidence type="ECO:0000256" key="7">
    <source>
        <dbReference type="SAM" id="SignalP"/>
    </source>
</evidence>
<evidence type="ECO:0000256" key="5">
    <source>
        <dbReference type="ARBA" id="ARBA00022837"/>
    </source>
</evidence>
<accession>A0AAN9AZU5</accession>
<dbReference type="InterPro" id="IPR032506">
    <property type="entry name" value="SGSH_C"/>
</dbReference>
<evidence type="ECO:0000259" key="8">
    <source>
        <dbReference type="Pfam" id="PF00884"/>
    </source>
</evidence>
<dbReference type="PANTHER" id="PTHR10342">
    <property type="entry name" value="ARYLSULFATASE"/>
    <property type="match status" value="1"/>
</dbReference>
<organism evidence="10 11">
    <name type="scientific">Littorina saxatilis</name>
    <dbReference type="NCBI Taxonomy" id="31220"/>
    <lineage>
        <taxon>Eukaryota</taxon>
        <taxon>Metazoa</taxon>
        <taxon>Spiralia</taxon>
        <taxon>Lophotrochozoa</taxon>
        <taxon>Mollusca</taxon>
        <taxon>Gastropoda</taxon>
        <taxon>Caenogastropoda</taxon>
        <taxon>Littorinimorpha</taxon>
        <taxon>Littorinoidea</taxon>
        <taxon>Littorinidae</taxon>
        <taxon>Littorina</taxon>
    </lineage>
</organism>
<dbReference type="Gene3D" id="3.30.1120.10">
    <property type="match status" value="1"/>
</dbReference>
<dbReference type="Pfam" id="PF00884">
    <property type="entry name" value="Sulfatase"/>
    <property type="match status" value="1"/>
</dbReference>
<keyword evidence="3" id="KW-0479">Metal-binding</keyword>
<evidence type="ECO:0008006" key="12">
    <source>
        <dbReference type="Google" id="ProtNLM"/>
    </source>
</evidence>
<evidence type="ECO:0000256" key="3">
    <source>
        <dbReference type="ARBA" id="ARBA00022723"/>
    </source>
</evidence>
<comment type="cofactor">
    <cofactor evidence="1">
        <name>Ca(2+)</name>
        <dbReference type="ChEBI" id="CHEBI:29108"/>
    </cofactor>
</comment>
<dbReference type="Pfam" id="PF16347">
    <property type="entry name" value="SGSH_C"/>
    <property type="match status" value="1"/>
</dbReference>
<keyword evidence="5" id="KW-0106">Calcium</keyword>
<dbReference type="SUPFAM" id="SSF53649">
    <property type="entry name" value="Alkaline phosphatase-like"/>
    <property type="match status" value="1"/>
</dbReference>
<evidence type="ECO:0000256" key="2">
    <source>
        <dbReference type="ARBA" id="ARBA00008779"/>
    </source>
</evidence>
<evidence type="ECO:0000256" key="1">
    <source>
        <dbReference type="ARBA" id="ARBA00001913"/>
    </source>
</evidence>
<dbReference type="PROSITE" id="PS00523">
    <property type="entry name" value="SULFATASE_1"/>
    <property type="match status" value="1"/>
</dbReference>
<dbReference type="InterPro" id="IPR000917">
    <property type="entry name" value="Sulfatase_N"/>
</dbReference>
<evidence type="ECO:0000256" key="4">
    <source>
        <dbReference type="ARBA" id="ARBA00022801"/>
    </source>
</evidence>
<dbReference type="PANTHER" id="PTHR10342:SF274">
    <property type="entry name" value="ARYLSULFATASE B"/>
    <property type="match status" value="1"/>
</dbReference>
<dbReference type="Proteomes" id="UP001374579">
    <property type="component" value="Unassembled WGS sequence"/>
</dbReference>
<dbReference type="GO" id="GO:0046872">
    <property type="term" value="F:metal ion binding"/>
    <property type="evidence" value="ECO:0007669"/>
    <property type="project" value="UniProtKB-KW"/>
</dbReference>
<evidence type="ECO:0000259" key="9">
    <source>
        <dbReference type="Pfam" id="PF16347"/>
    </source>
</evidence>
<keyword evidence="7" id="KW-0732">Signal</keyword>
<dbReference type="AlphaFoldDB" id="A0AAN9AZU5"/>
<dbReference type="InterPro" id="IPR024607">
    <property type="entry name" value="Sulfatase_CS"/>
</dbReference>
<reference evidence="10 11" key="1">
    <citation type="submission" date="2024-02" db="EMBL/GenBank/DDBJ databases">
        <title>Chromosome-scale genome assembly of the rough periwinkle Littorina saxatilis.</title>
        <authorList>
            <person name="De Jode A."/>
            <person name="Faria R."/>
            <person name="Formenti G."/>
            <person name="Sims Y."/>
            <person name="Smith T.P."/>
            <person name="Tracey A."/>
            <person name="Wood J.M.D."/>
            <person name="Zagrodzka Z.B."/>
            <person name="Johannesson K."/>
            <person name="Butlin R.K."/>
            <person name="Leder E.H."/>
        </authorList>
    </citation>
    <scope>NUCLEOTIDE SEQUENCE [LARGE SCALE GENOMIC DNA]</scope>
    <source>
        <strain evidence="10">Snail1</strain>
        <tissue evidence="10">Muscle</tissue>
    </source>
</reference>
<sequence>MMWTVLPLLALCWAAGVNSAGKPNIIFILLDDAGWYDFQSHDPLMATPNIDRLRQEGLFLSQSYVLPMCAPTRSAILTGRYPHTFGAQNGKAAGTDKLFWVPETFKLMSDEMKELGYQTHMLGKWHMGFCHPTLTPLYRGFDTFHGFLLGAHNSYYTHFKGKNGPYDWWNNTDIDWPSMGTYNDTAFLVMSDNGGAIGHGSSNYPLRGGKKTVYEGGTRVYTVLKAPTLNVTNTTYSGMVHAVDWVPTLVHMGGGKVKDWMQGKNAWNRIKNFEDSRRNDFLYTYDDFYKFNHRAYRFKQWKLIQGKPGFAQGWYPPYNLVEDGVAIKEDIMGNQNFSHFELYNLDEDPEERNNLAKTNPDRVQDILGKMESFLADYPLQPFVESETSDAWKNTETNVISTCWCHPEHSTDTSDCPAQ</sequence>
<keyword evidence="6" id="KW-0325">Glycoprotein</keyword>
<protein>
    <recommendedName>
        <fullName evidence="12">Sulfatase N-terminal domain-containing protein</fullName>
    </recommendedName>
</protein>
<evidence type="ECO:0000313" key="10">
    <source>
        <dbReference type="EMBL" id="KAK7096066.1"/>
    </source>
</evidence>
<feature type="chain" id="PRO_5042982280" description="Sulfatase N-terminal domain-containing protein" evidence="7">
    <location>
        <begin position="20"/>
        <end position="418"/>
    </location>
</feature>
<feature type="domain" description="Sulfatase N-terminal" evidence="8">
    <location>
        <begin position="23"/>
        <end position="164"/>
    </location>
</feature>
<evidence type="ECO:0000313" key="11">
    <source>
        <dbReference type="Proteomes" id="UP001374579"/>
    </source>
</evidence>
<dbReference type="GO" id="GO:0008484">
    <property type="term" value="F:sulfuric ester hydrolase activity"/>
    <property type="evidence" value="ECO:0007669"/>
    <property type="project" value="InterPro"/>
</dbReference>
<keyword evidence="11" id="KW-1185">Reference proteome</keyword>
<feature type="domain" description="N-sulphoglucosamine sulphohydrolase C-terminal" evidence="9">
    <location>
        <begin position="210"/>
        <end position="305"/>
    </location>
</feature>
<feature type="signal peptide" evidence="7">
    <location>
        <begin position="1"/>
        <end position="19"/>
    </location>
</feature>
<dbReference type="InterPro" id="IPR017850">
    <property type="entry name" value="Alkaline_phosphatase_core_sf"/>
</dbReference>
<dbReference type="Gene3D" id="3.40.720.10">
    <property type="entry name" value="Alkaline Phosphatase, subunit A"/>
    <property type="match status" value="2"/>
</dbReference>